<proteinExistence type="predicted"/>
<gene>
    <name evidence="3" type="ORF">DERP_009105</name>
</gene>
<evidence type="ECO:0000256" key="2">
    <source>
        <dbReference type="SAM" id="SignalP"/>
    </source>
</evidence>
<evidence type="ECO:0000313" key="4">
    <source>
        <dbReference type="Proteomes" id="UP000887458"/>
    </source>
</evidence>
<feature type="compositionally biased region" description="Polar residues" evidence="1">
    <location>
        <begin position="184"/>
        <end position="218"/>
    </location>
</feature>
<feature type="signal peptide" evidence="2">
    <location>
        <begin position="1"/>
        <end position="19"/>
    </location>
</feature>
<sequence>MTILRSFLIVLFAITTVYGFGESLFRTISCPPEPQQCYNVEQQEKFKNMICFAKIALKSFDVKHGSDNLKTIKSADISIAARFKCPDAINYDQKYCLIMDEKNFDEKQKVLTLDDVAMLSAGTCDDLSKCSALRASNPEIPSNPLGSLAANIQSTVQSVGQQVQQLVNGEKSQPETPQLLDIQPKSSTEPELTSNDQTKLQQQNGTTVQPQAVQPSTSELTRDAAIALLQHIIANSNQATLTRNAPNYPAAAMADYPHAQKDISYAHNNIYTKPPGLLTTGYFDAKYKLYSKVPEVYHNQGYNRVDPKGPKYSPPKLVKVGYQISKNPNYSPQKIYQSAHPTQASSYRRSIENLDKADTDNRAYNKPAVVYIPSTPKYSAPPPPPPQAYSAPPPAYSPPPPPPAYSPPPPPAYSPPPPPPAYSPPPPQAYSAPPPSPPAYSEPAPAYSPPPPPPAYSPPPPAYSPPPPPPAYSPPPPPAYSPPPPPPAYSPPPPPAYSPPPPPPAYSPPPPPAYSPPPPPPAYSPPPPAYSPPPPPPAYSPPPPPAYSPPPPPPAYSPPPPAYSPPPPPPAYSPPPPPPAYSPPPPPAYSPPPPPPAYSPPPPQAYSAPAPMPKLLYSKKIESYNLSAPILPSYGAPAPPSYAALAPSSYKRSLIRKFPLFRGTNLFEDYYASSYNVSDVCANKPTSCPTCFDNIDDEFEGICDYSHVFESKFDELENSLKFNVSKELKSTDDQQLNKNYEFVLNEKCLKTCPQMETGSGLLMFVKQTPQDNCFLFDDNVVIVPSTYMNRFDVKTLLKKHKCY</sequence>
<protein>
    <submittedName>
        <fullName evidence="3">Uncharacterized protein</fullName>
    </submittedName>
</protein>
<keyword evidence="4" id="KW-1185">Reference proteome</keyword>
<feature type="chain" id="PRO_5045949277" evidence="2">
    <location>
        <begin position="20"/>
        <end position="803"/>
    </location>
</feature>
<dbReference type="EMBL" id="NJHN03000024">
    <property type="protein sequence ID" value="KAH9424883.1"/>
    <property type="molecule type" value="Genomic_DNA"/>
</dbReference>
<reference evidence="3 4" key="2">
    <citation type="journal article" date="2022" name="Mol. Biol. Evol.">
        <title>Comparative Genomics Reveals Insights into the Divergent Evolution of Astigmatic Mites and Household Pest Adaptations.</title>
        <authorList>
            <person name="Xiong Q."/>
            <person name="Wan A.T."/>
            <person name="Liu X."/>
            <person name="Fung C.S."/>
            <person name="Xiao X."/>
            <person name="Malainual N."/>
            <person name="Hou J."/>
            <person name="Wang L."/>
            <person name="Wang M."/>
            <person name="Yang K.Y."/>
            <person name="Cui Y."/>
            <person name="Leung E.L."/>
            <person name="Nong W."/>
            <person name="Shin S.K."/>
            <person name="Au S.W."/>
            <person name="Jeong K.Y."/>
            <person name="Chew F.T."/>
            <person name="Hui J.H."/>
            <person name="Leung T.F."/>
            <person name="Tungtrongchitr A."/>
            <person name="Zhong N."/>
            <person name="Liu Z."/>
            <person name="Tsui S.K."/>
        </authorList>
    </citation>
    <scope>NUCLEOTIDE SEQUENCE [LARGE SCALE GENOMIC DNA]</scope>
    <source>
        <strain evidence="3">Derp</strain>
    </source>
</reference>
<organism evidence="3 4">
    <name type="scientific">Dermatophagoides pteronyssinus</name>
    <name type="common">European house dust mite</name>
    <dbReference type="NCBI Taxonomy" id="6956"/>
    <lineage>
        <taxon>Eukaryota</taxon>
        <taxon>Metazoa</taxon>
        <taxon>Ecdysozoa</taxon>
        <taxon>Arthropoda</taxon>
        <taxon>Chelicerata</taxon>
        <taxon>Arachnida</taxon>
        <taxon>Acari</taxon>
        <taxon>Acariformes</taxon>
        <taxon>Sarcoptiformes</taxon>
        <taxon>Astigmata</taxon>
        <taxon>Psoroptidia</taxon>
        <taxon>Analgoidea</taxon>
        <taxon>Pyroglyphidae</taxon>
        <taxon>Dermatophagoidinae</taxon>
        <taxon>Dermatophagoides</taxon>
    </lineage>
</organism>
<name>A0ABQ8JQJ4_DERPT</name>
<dbReference type="PRINTS" id="PR01217">
    <property type="entry name" value="PRICHEXTENSN"/>
</dbReference>
<feature type="region of interest" description="Disordered" evidence="1">
    <location>
        <begin position="375"/>
        <end position="586"/>
    </location>
</feature>
<evidence type="ECO:0000313" key="3">
    <source>
        <dbReference type="EMBL" id="KAH9424883.1"/>
    </source>
</evidence>
<reference evidence="3 4" key="1">
    <citation type="journal article" date="2018" name="J. Allergy Clin. Immunol.">
        <title>High-quality assembly of Dermatophagoides pteronyssinus genome and transcriptome reveals a wide range of novel allergens.</title>
        <authorList>
            <person name="Liu X.Y."/>
            <person name="Yang K.Y."/>
            <person name="Wang M.Q."/>
            <person name="Kwok J.S."/>
            <person name="Zeng X."/>
            <person name="Yang Z."/>
            <person name="Xiao X.J."/>
            <person name="Lau C.P."/>
            <person name="Li Y."/>
            <person name="Huang Z.M."/>
            <person name="Ba J.G."/>
            <person name="Yim A.K."/>
            <person name="Ouyang C.Y."/>
            <person name="Ngai S.M."/>
            <person name="Chan T.F."/>
            <person name="Leung E.L."/>
            <person name="Liu L."/>
            <person name="Liu Z.G."/>
            <person name="Tsui S.K."/>
        </authorList>
    </citation>
    <scope>NUCLEOTIDE SEQUENCE [LARGE SCALE GENOMIC DNA]</scope>
    <source>
        <strain evidence="3">Derp</strain>
    </source>
</reference>
<comment type="caution">
    <text evidence="3">The sequence shown here is derived from an EMBL/GenBank/DDBJ whole genome shotgun (WGS) entry which is preliminary data.</text>
</comment>
<accession>A0ABQ8JQJ4</accession>
<feature type="compositionally biased region" description="Pro residues" evidence="1">
    <location>
        <begin position="379"/>
        <end position="586"/>
    </location>
</feature>
<feature type="region of interest" description="Disordered" evidence="1">
    <location>
        <begin position="164"/>
        <end position="218"/>
    </location>
</feature>
<keyword evidence="2" id="KW-0732">Signal</keyword>
<evidence type="ECO:0000256" key="1">
    <source>
        <dbReference type="SAM" id="MobiDB-lite"/>
    </source>
</evidence>
<dbReference type="Proteomes" id="UP000887458">
    <property type="component" value="Unassembled WGS sequence"/>
</dbReference>